<evidence type="ECO:0000256" key="4">
    <source>
        <dbReference type="ARBA" id="ARBA00022989"/>
    </source>
</evidence>
<evidence type="ECO:0000256" key="6">
    <source>
        <dbReference type="RuleBase" id="RU280814"/>
    </source>
</evidence>
<gene>
    <name evidence="8" type="primary">ANO4_9</name>
    <name evidence="8" type="ORF">OS493_003119</name>
</gene>
<feature type="domain" description="Anoctamin transmembrane" evidence="7">
    <location>
        <begin position="8"/>
        <end position="80"/>
    </location>
</feature>
<dbReference type="Pfam" id="PF04547">
    <property type="entry name" value="Anoctamin"/>
    <property type="match status" value="1"/>
</dbReference>
<dbReference type="GO" id="GO:0005254">
    <property type="term" value="F:chloride channel activity"/>
    <property type="evidence" value="ECO:0007669"/>
    <property type="project" value="TreeGrafter"/>
</dbReference>
<name>A0A9W9YGH2_9CNID</name>
<dbReference type="OrthoDB" id="296386at2759"/>
<proteinExistence type="inferred from homology"/>
<comment type="subcellular location">
    <subcellularLocation>
        <location evidence="1 6">Membrane</location>
        <topology evidence="1 6">Multi-pass membrane protein</topology>
    </subcellularLocation>
</comment>
<dbReference type="PANTHER" id="PTHR12308:SF84">
    <property type="entry name" value="ANOCTAMIN"/>
    <property type="match status" value="1"/>
</dbReference>
<evidence type="ECO:0000313" key="8">
    <source>
        <dbReference type="EMBL" id="KAJ7340375.1"/>
    </source>
</evidence>
<dbReference type="GO" id="GO:0005886">
    <property type="term" value="C:plasma membrane"/>
    <property type="evidence" value="ECO:0007669"/>
    <property type="project" value="TreeGrafter"/>
</dbReference>
<dbReference type="EMBL" id="MU827778">
    <property type="protein sequence ID" value="KAJ7340375.1"/>
    <property type="molecule type" value="Genomic_DNA"/>
</dbReference>
<dbReference type="InterPro" id="IPR049452">
    <property type="entry name" value="Anoctamin_TM"/>
</dbReference>
<evidence type="ECO:0000256" key="3">
    <source>
        <dbReference type="ARBA" id="ARBA00022692"/>
    </source>
</evidence>
<evidence type="ECO:0000256" key="2">
    <source>
        <dbReference type="ARBA" id="ARBA00009671"/>
    </source>
</evidence>
<dbReference type="InterPro" id="IPR007632">
    <property type="entry name" value="Anoctamin"/>
</dbReference>
<accession>A0A9W9YGH2</accession>
<protein>
    <recommendedName>
        <fullName evidence="6">Anoctamin</fullName>
    </recommendedName>
</protein>
<organism evidence="8 9">
    <name type="scientific">Desmophyllum pertusum</name>
    <dbReference type="NCBI Taxonomy" id="174260"/>
    <lineage>
        <taxon>Eukaryota</taxon>
        <taxon>Metazoa</taxon>
        <taxon>Cnidaria</taxon>
        <taxon>Anthozoa</taxon>
        <taxon>Hexacorallia</taxon>
        <taxon>Scleractinia</taxon>
        <taxon>Caryophylliina</taxon>
        <taxon>Caryophylliidae</taxon>
        <taxon>Desmophyllum</taxon>
    </lineage>
</organism>
<comment type="caution">
    <text evidence="6">Lacks conserved residue(s) required for the propagation of feature annotation.</text>
</comment>
<keyword evidence="4 6" id="KW-1133">Transmembrane helix</keyword>
<evidence type="ECO:0000259" key="7">
    <source>
        <dbReference type="Pfam" id="PF04547"/>
    </source>
</evidence>
<sequence>MVMHWLKSRKEENVDHPQYQRDFDLSPQGDHYMFWEYLEVVLQYGFVTMFVAAFPLGPLFALLNSIVEIRVDAINFVSQFGGPTAPARRILEPGFVSLRV</sequence>
<dbReference type="AlphaFoldDB" id="A0A9W9YGH2"/>
<feature type="transmembrane region" description="Helical" evidence="6">
    <location>
        <begin position="41"/>
        <end position="63"/>
    </location>
</feature>
<keyword evidence="9" id="KW-1185">Reference proteome</keyword>
<comment type="caution">
    <text evidence="8">The sequence shown here is derived from an EMBL/GenBank/DDBJ whole genome shotgun (WGS) entry which is preliminary data.</text>
</comment>
<evidence type="ECO:0000256" key="5">
    <source>
        <dbReference type="ARBA" id="ARBA00023136"/>
    </source>
</evidence>
<evidence type="ECO:0000256" key="1">
    <source>
        <dbReference type="ARBA" id="ARBA00004141"/>
    </source>
</evidence>
<keyword evidence="3 6" id="KW-0812">Transmembrane</keyword>
<evidence type="ECO:0000313" key="9">
    <source>
        <dbReference type="Proteomes" id="UP001163046"/>
    </source>
</evidence>
<comment type="similarity">
    <text evidence="2 6">Belongs to the anoctamin family.</text>
</comment>
<keyword evidence="5 6" id="KW-0472">Membrane</keyword>
<dbReference type="Proteomes" id="UP001163046">
    <property type="component" value="Unassembled WGS sequence"/>
</dbReference>
<reference evidence="8" key="1">
    <citation type="submission" date="2023-01" db="EMBL/GenBank/DDBJ databases">
        <title>Genome assembly of the deep-sea coral Lophelia pertusa.</title>
        <authorList>
            <person name="Herrera S."/>
            <person name="Cordes E."/>
        </authorList>
    </citation>
    <scope>NUCLEOTIDE SEQUENCE</scope>
    <source>
        <strain evidence="8">USNM1676648</strain>
        <tissue evidence="8">Polyp</tissue>
    </source>
</reference>
<dbReference type="PANTHER" id="PTHR12308">
    <property type="entry name" value="ANOCTAMIN"/>
    <property type="match status" value="1"/>
</dbReference>